<dbReference type="GO" id="GO:0006952">
    <property type="term" value="P:defense response"/>
    <property type="evidence" value="ECO:0007669"/>
    <property type="project" value="UniProtKB-KW"/>
</dbReference>
<evidence type="ECO:0000256" key="1">
    <source>
        <dbReference type="ARBA" id="ARBA00004141"/>
    </source>
</evidence>
<comment type="caution">
    <text evidence="10">The sequence shown here is derived from an EMBL/GenBank/DDBJ whole genome shotgun (WGS) entry which is preliminary data.</text>
</comment>
<reference evidence="10" key="2">
    <citation type="submission" date="2020-11" db="EMBL/GenBank/DDBJ databases">
        <authorList>
            <person name="Cecchin M."/>
            <person name="Marcolungo L."/>
            <person name="Rossato M."/>
            <person name="Girolomoni L."/>
            <person name="Cosentino E."/>
            <person name="Cuine S."/>
            <person name="Li-Beisson Y."/>
            <person name="Delledonne M."/>
            <person name="Ballottari M."/>
        </authorList>
    </citation>
    <scope>NUCLEOTIDE SEQUENCE</scope>
    <source>
        <strain evidence="10">211/11P</strain>
        <tissue evidence="10">Whole cell</tissue>
    </source>
</reference>
<comment type="subcellular location">
    <subcellularLocation>
        <location evidence="1">Membrane</location>
        <topology evidence="1">Multi-pass membrane protein</topology>
    </subcellularLocation>
</comment>
<feature type="transmembrane region" description="Helical" evidence="9">
    <location>
        <begin position="58"/>
        <end position="79"/>
    </location>
</feature>
<evidence type="ECO:0000256" key="3">
    <source>
        <dbReference type="ARBA" id="ARBA00022692"/>
    </source>
</evidence>
<reference evidence="10" key="1">
    <citation type="journal article" date="2019" name="Plant J.">
        <title>Chlorella vulgaris genome assembly and annotation reveals the molecular basis for metabolic acclimation to high light conditions.</title>
        <authorList>
            <person name="Cecchin M."/>
            <person name="Marcolungo L."/>
            <person name="Rossato M."/>
            <person name="Girolomoni L."/>
            <person name="Cosentino E."/>
            <person name="Cuine S."/>
            <person name="Li-Beisson Y."/>
            <person name="Delledonne M."/>
            <person name="Ballottari M."/>
        </authorList>
    </citation>
    <scope>NUCLEOTIDE SEQUENCE</scope>
    <source>
        <strain evidence="10">211/11P</strain>
    </source>
</reference>
<dbReference type="AlphaFoldDB" id="A0A9D4TVL5"/>
<feature type="transmembrane region" description="Helical" evidence="9">
    <location>
        <begin position="584"/>
        <end position="604"/>
    </location>
</feature>
<feature type="transmembrane region" description="Helical" evidence="9">
    <location>
        <begin position="503"/>
        <end position="523"/>
    </location>
</feature>
<dbReference type="PANTHER" id="PTHR31942:SF52">
    <property type="entry name" value="MLO-LIKE PROTEIN 1"/>
    <property type="match status" value="1"/>
</dbReference>
<feature type="region of interest" description="Disordered" evidence="8">
    <location>
        <begin position="296"/>
        <end position="348"/>
    </location>
</feature>
<feature type="compositionally biased region" description="Low complexity" evidence="8">
    <location>
        <begin position="305"/>
        <end position="337"/>
    </location>
</feature>
<feature type="region of interest" description="Disordered" evidence="8">
    <location>
        <begin position="366"/>
        <end position="432"/>
    </location>
</feature>
<comment type="similarity">
    <text evidence="2">Belongs to the MLO family.</text>
</comment>
<proteinExistence type="inferred from homology"/>
<keyword evidence="11" id="KW-1185">Reference proteome</keyword>
<keyword evidence="4" id="KW-0611">Plant defense</keyword>
<gene>
    <name evidence="10" type="ORF">D9Q98_002058</name>
</gene>
<feature type="transmembrane region" description="Helical" evidence="9">
    <location>
        <begin position="218"/>
        <end position="239"/>
    </location>
</feature>
<keyword evidence="3 9" id="KW-0812">Transmembrane</keyword>
<dbReference type="Pfam" id="PF03094">
    <property type="entry name" value="Mlo"/>
    <property type="match status" value="3"/>
</dbReference>
<evidence type="ECO:0000256" key="2">
    <source>
        <dbReference type="ARBA" id="ARBA00006574"/>
    </source>
</evidence>
<keyword evidence="6 9" id="KW-0472">Membrane</keyword>
<dbReference type="EMBL" id="SIDB01000002">
    <property type="protein sequence ID" value="KAI3436001.1"/>
    <property type="molecule type" value="Genomic_DNA"/>
</dbReference>
<evidence type="ECO:0000256" key="5">
    <source>
        <dbReference type="ARBA" id="ARBA00022989"/>
    </source>
</evidence>
<feature type="compositionally biased region" description="Low complexity" evidence="8">
    <location>
        <begin position="387"/>
        <end position="411"/>
    </location>
</feature>
<dbReference type="GO" id="GO:0016020">
    <property type="term" value="C:membrane"/>
    <property type="evidence" value="ECO:0007669"/>
    <property type="project" value="UniProtKB-SubCell"/>
</dbReference>
<feature type="transmembrane region" description="Helical" evidence="9">
    <location>
        <begin position="529"/>
        <end position="551"/>
    </location>
</feature>
<evidence type="ECO:0000256" key="7">
    <source>
        <dbReference type="ARBA" id="ARBA00023265"/>
    </source>
</evidence>
<dbReference type="PANTHER" id="PTHR31942">
    <property type="entry name" value="MLO-LIKE PROTEIN 1"/>
    <property type="match status" value="1"/>
</dbReference>
<evidence type="ECO:0000256" key="4">
    <source>
        <dbReference type="ARBA" id="ARBA00022821"/>
    </source>
</evidence>
<sequence length="730" mass="78039">MAGGEKLGPVEAGFLDTPTFNLALLLFFMLAFSMLFESSTKRLKLYLRRRKRNGLAQAVTNLVNEITLVGLISLLLIVLQDPISKICMSYSPGVIETWTLIGNVRGCDCCLKYTDTVGSCFPDSRECGPDFCNCEAKDPSCLVPEISLSDLLYQWGSDKNCNITACNQGYLEQAAANPQVQAAKEVLDLQCDGMVRVEDGVCGVGKTQLITITALHQVHIFIFTVAMTHVFLGVVMILLSNWRLQLWRRACGDEDDHARGVRKLLDGDAEEEVKQAPPSGWSRILSSRLLAGTLSRTRTMRSRDTASPQGAASPAAAPGSPTAAAAAAAAAEAGTAGHPEVGGDAPTAGNRMRGVVFAALAASKKAAADEQPVNGDVGNAGEGGAQNGSSSPPAAGAPAAEGWQEAQQAADGTGGADPSAPPQAPQRPKSIGGAFLSRSASIKQGDISGNLKEYAICLAHSFNPTPVTTEDLRLMRASFMLTHRVPAGFDFWNYITVSMEDDFSQIVGVSLEMWATLVVFVLISGPLGWVALPFVVLSALVLVAVNVKIIWVIRHVCRGARVNTLTSHVFWFGRPDMLLHPIKYVLFLASFMFSSAIFFVWSFGSESCPFTAAGNAFWLAWLPPWWLVLIISGLIFVDAAMIALPCYSLAVQMGSDFKQHMLPSGVKNKLLLIAERVKAKHKAILEQEAAEAAAAEGSQRGGSMRGSFGRGAKELLTKSKILVSAGSQKN</sequence>
<dbReference type="InterPro" id="IPR004326">
    <property type="entry name" value="Mlo"/>
</dbReference>
<accession>A0A9D4TVL5</accession>
<organism evidence="10 11">
    <name type="scientific">Chlorella vulgaris</name>
    <name type="common">Green alga</name>
    <dbReference type="NCBI Taxonomy" id="3077"/>
    <lineage>
        <taxon>Eukaryota</taxon>
        <taxon>Viridiplantae</taxon>
        <taxon>Chlorophyta</taxon>
        <taxon>core chlorophytes</taxon>
        <taxon>Trebouxiophyceae</taxon>
        <taxon>Chlorellales</taxon>
        <taxon>Chlorellaceae</taxon>
        <taxon>Chlorella clade</taxon>
        <taxon>Chlorella</taxon>
    </lineage>
</organism>
<evidence type="ECO:0000313" key="11">
    <source>
        <dbReference type="Proteomes" id="UP001055712"/>
    </source>
</evidence>
<evidence type="ECO:0000313" key="10">
    <source>
        <dbReference type="EMBL" id="KAI3436001.1"/>
    </source>
</evidence>
<keyword evidence="7" id="KW-0568">Pathogenesis-related protein</keyword>
<evidence type="ECO:0000256" key="6">
    <source>
        <dbReference type="ARBA" id="ARBA00023136"/>
    </source>
</evidence>
<dbReference type="Proteomes" id="UP001055712">
    <property type="component" value="Unassembled WGS sequence"/>
</dbReference>
<evidence type="ECO:0000256" key="9">
    <source>
        <dbReference type="SAM" id="Phobius"/>
    </source>
</evidence>
<protein>
    <recommendedName>
        <fullName evidence="12">MLO-like protein</fullName>
    </recommendedName>
</protein>
<feature type="transmembrane region" description="Helical" evidence="9">
    <location>
        <begin position="20"/>
        <end position="37"/>
    </location>
</feature>
<name>A0A9D4TVL5_CHLVU</name>
<dbReference type="OrthoDB" id="510784at2759"/>
<keyword evidence="5 9" id="KW-1133">Transmembrane helix</keyword>
<evidence type="ECO:0008006" key="12">
    <source>
        <dbReference type="Google" id="ProtNLM"/>
    </source>
</evidence>
<feature type="transmembrane region" description="Helical" evidence="9">
    <location>
        <begin position="624"/>
        <end position="651"/>
    </location>
</feature>
<evidence type="ECO:0000256" key="8">
    <source>
        <dbReference type="SAM" id="MobiDB-lite"/>
    </source>
</evidence>